<proteinExistence type="inferred from homology"/>
<dbReference type="InterPro" id="IPR015422">
    <property type="entry name" value="PyrdxlP-dep_Trfase_small"/>
</dbReference>
<reference evidence="4 5" key="1">
    <citation type="submission" date="2023-03" db="EMBL/GenBank/DDBJ databases">
        <title>Roseibium porphyridii sp. nov. and Roseibium rhodosorbium sp. nov. isolated from marine algae, Porphyridium cruentum and Rhodosorus marinus, respectively.</title>
        <authorList>
            <person name="Lee M.W."/>
            <person name="Choi B.J."/>
            <person name="Lee J.K."/>
            <person name="Choi D.G."/>
            <person name="Baek J.H."/>
            <person name="Bayburt H."/>
            <person name="Kim J.M."/>
            <person name="Han D.M."/>
            <person name="Kim K.H."/>
            <person name="Jeon C.O."/>
        </authorList>
    </citation>
    <scope>NUCLEOTIDE SEQUENCE [LARGE SCALE GENOMIC DNA]</scope>
    <source>
        <strain evidence="4 5">KMA01</strain>
    </source>
</reference>
<dbReference type="RefSeq" id="WP_152502497.1">
    <property type="nucleotide sequence ID" value="NZ_CP120863.1"/>
</dbReference>
<dbReference type="PIRSF" id="PIRSF001434">
    <property type="entry name" value="CGS"/>
    <property type="match status" value="1"/>
</dbReference>
<evidence type="ECO:0000313" key="4">
    <source>
        <dbReference type="EMBL" id="WFE88287.1"/>
    </source>
</evidence>
<dbReference type="Gene3D" id="3.90.1150.10">
    <property type="entry name" value="Aspartate Aminotransferase, domain 1"/>
    <property type="match status" value="1"/>
</dbReference>
<dbReference type="PANTHER" id="PTHR11808:SF80">
    <property type="entry name" value="CYSTATHIONINE GAMMA-LYASE"/>
    <property type="match status" value="1"/>
</dbReference>
<comment type="cofactor">
    <cofactor evidence="1 3">
        <name>pyridoxal 5'-phosphate</name>
        <dbReference type="ChEBI" id="CHEBI:597326"/>
    </cofactor>
</comment>
<dbReference type="InterPro" id="IPR015421">
    <property type="entry name" value="PyrdxlP-dep_Trfase_major"/>
</dbReference>
<evidence type="ECO:0000256" key="3">
    <source>
        <dbReference type="RuleBase" id="RU362118"/>
    </source>
</evidence>
<keyword evidence="5" id="KW-1185">Reference proteome</keyword>
<dbReference type="NCBIfam" id="NF004627">
    <property type="entry name" value="PRK05968.1"/>
    <property type="match status" value="1"/>
</dbReference>
<dbReference type="GO" id="GO:0016740">
    <property type="term" value="F:transferase activity"/>
    <property type="evidence" value="ECO:0007669"/>
    <property type="project" value="UniProtKB-KW"/>
</dbReference>
<name>A0ABY8EYV2_9HYPH</name>
<dbReference type="Pfam" id="PF01053">
    <property type="entry name" value="Cys_Met_Meta_PP"/>
    <property type="match status" value="1"/>
</dbReference>
<keyword evidence="2 3" id="KW-0663">Pyridoxal phosphate</keyword>
<protein>
    <submittedName>
        <fullName evidence="4">PLP-dependent transferase</fullName>
    </submittedName>
</protein>
<dbReference type="InterPro" id="IPR000277">
    <property type="entry name" value="Cys/Met-Metab_PyrdxlP-dep_enz"/>
</dbReference>
<accession>A0ABY8EYV2</accession>
<organism evidence="4 5">
    <name type="scientific">Roseibium porphyridii</name>
    <dbReference type="NCBI Taxonomy" id="2866279"/>
    <lineage>
        <taxon>Bacteria</taxon>
        <taxon>Pseudomonadati</taxon>
        <taxon>Pseudomonadota</taxon>
        <taxon>Alphaproteobacteria</taxon>
        <taxon>Hyphomicrobiales</taxon>
        <taxon>Stappiaceae</taxon>
        <taxon>Roseibium</taxon>
    </lineage>
</organism>
<comment type="similarity">
    <text evidence="3">Belongs to the trans-sulfuration enzymes family.</text>
</comment>
<dbReference type="Proteomes" id="UP001209803">
    <property type="component" value="Chromosome"/>
</dbReference>
<keyword evidence="4" id="KW-0808">Transferase</keyword>
<dbReference type="SUPFAM" id="SSF53383">
    <property type="entry name" value="PLP-dependent transferases"/>
    <property type="match status" value="1"/>
</dbReference>
<gene>
    <name evidence="4" type="ORF">K1718_19250</name>
</gene>
<evidence type="ECO:0000256" key="1">
    <source>
        <dbReference type="ARBA" id="ARBA00001933"/>
    </source>
</evidence>
<dbReference type="Gene3D" id="3.40.640.10">
    <property type="entry name" value="Type I PLP-dependent aspartate aminotransferase-like (Major domain)"/>
    <property type="match status" value="1"/>
</dbReference>
<dbReference type="EMBL" id="CP120863">
    <property type="protein sequence ID" value="WFE88287.1"/>
    <property type="molecule type" value="Genomic_DNA"/>
</dbReference>
<dbReference type="InterPro" id="IPR015424">
    <property type="entry name" value="PyrdxlP-dep_Trfase"/>
</dbReference>
<evidence type="ECO:0000313" key="5">
    <source>
        <dbReference type="Proteomes" id="UP001209803"/>
    </source>
</evidence>
<evidence type="ECO:0000256" key="2">
    <source>
        <dbReference type="ARBA" id="ARBA00022898"/>
    </source>
</evidence>
<dbReference type="PANTHER" id="PTHR11808">
    <property type="entry name" value="TRANS-SULFURATION ENZYME FAMILY MEMBER"/>
    <property type="match status" value="1"/>
</dbReference>
<sequence>MADSVPGNYSIQTLLAAAATDFGGAVTPPIMQTSLFTFDNYHAFAERMAGRSDDPLYTRVQNPTVSAFENLIAKAEEGEAAVAFASGMAAISSAVIAFVKPGDRIACVEHVYPDAYRFFEKLLRPFGVEVTYHSVEAFETDENLLAGARLAYLESPNTVVFEAMDLPAVAAHAKRHQTLTMIDNSWATPLFQQPLTLGIDIVLHSASKYLSGHSDTVAGVVVARQDLIDQIRELSLALLGGKLAPFEAFLLTRGLRTLTARMHQHQATANQFVDKLSAHPLVKRVLSPGPNVVPGLTGRSGLMSVELDGAVDIPAFADTLNLFRLGVSWGGFESLVLPTKIALEQAGEQNSMQRFGVSDRIVRLSLGLEDPDDLWADFEAALSTSAHR</sequence>